<keyword evidence="2" id="KW-1185">Reference proteome</keyword>
<gene>
    <name evidence="1" type="ORF">EXIGLDRAFT_750276</name>
</gene>
<reference evidence="1 2" key="1">
    <citation type="journal article" date="2016" name="Mol. Biol. Evol.">
        <title>Comparative Genomics of Early-Diverging Mushroom-Forming Fungi Provides Insights into the Origins of Lignocellulose Decay Capabilities.</title>
        <authorList>
            <person name="Nagy L.G."/>
            <person name="Riley R."/>
            <person name="Tritt A."/>
            <person name="Adam C."/>
            <person name="Daum C."/>
            <person name="Floudas D."/>
            <person name="Sun H."/>
            <person name="Yadav J.S."/>
            <person name="Pangilinan J."/>
            <person name="Larsson K.H."/>
            <person name="Matsuura K."/>
            <person name="Barry K."/>
            <person name="Labutti K."/>
            <person name="Kuo R."/>
            <person name="Ohm R.A."/>
            <person name="Bhattacharya S.S."/>
            <person name="Shirouzu T."/>
            <person name="Yoshinaga Y."/>
            <person name="Martin F.M."/>
            <person name="Grigoriev I.V."/>
            <person name="Hibbett D.S."/>
        </authorList>
    </citation>
    <scope>NUCLEOTIDE SEQUENCE [LARGE SCALE GENOMIC DNA]</scope>
    <source>
        <strain evidence="1 2">HHB12029</strain>
    </source>
</reference>
<protein>
    <recommendedName>
        <fullName evidence="3">Transferase-domain-containing protein</fullName>
    </recommendedName>
</protein>
<accession>A0A165GWN6</accession>
<dbReference type="OrthoDB" id="21502at2759"/>
<evidence type="ECO:0000313" key="2">
    <source>
        <dbReference type="Proteomes" id="UP000077266"/>
    </source>
</evidence>
<dbReference type="Proteomes" id="UP000077266">
    <property type="component" value="Unassembled WGS sequence"/>
</dbReference>
<evidence type="ECO:0008006" key="3">
    <source>
        <dbReference type="Google" id="ProtNLM"/>
    </source>
</evidence>
<dbReference type="STRING" id="1314781.A0A165GWN6"/>
<evidence type="ECO:0000313" key="1">
    <source>
        <dbReference type="EMBL" id="KZV91108.1"/>
    </source>
</evidence>
<dbReference type="InParanoid" id="A0A165GWN6"/>
<organism evidence="1 2">
    <name type="scientific">Exidia glandulosa HHB12029</name>
    <dbReference type="NCBI Taxonomy" id="1314781"/>
    <lineage>
        <taxon>Eukaryota</taxon>
        <taxon>Fungi</taxon>
        <taxon>Dikarya</taxon>
        <taxon>Basidiomycota</taxon>
        <taxon>Agaricomycotina</taxon>
        <taxon>Agaricomycetes</taxon>
        <taxon>Auriculariales</taxon>
        <taxon>Exidiaceae</taxon>
        <taxon>Exidia</taxon>
    </lineage>
</organism>
<dbReference type="InterPro" id="IPR023213">
    <property type="entry name" value="CAT-like_dom_sf"/>
</dbReference>
<dbReference type="AlphaFoldDB" id="A0A165GWN6"/>
<proteinExistence type="predicted"/>
<name>A0A165GWN6_EXIGL</name>
<dbReference type="EMBL" id="KV426034">
    <property type="protein sequence ID" value="KZV91108.1"/>
    <property type="molecule type" value="Genomic_DNA"/>
</dbReference>
<sequence length="431" mass="47534">MLSCFSSPVPESAPSGVDVAVLNGIDVGPKDITMTMCMVVHAVLDVDKLRTGLFAAIEHKLPRAGARLALRNGLYEFHIPQSFSDDVPHCAFTHLHHHKSFVGAGYPLPPPLPSDAISEPYFVDAPMSSASLFRGPNTPREVKEFLVPGTPLVHVHIASFDDATLIGTTTSHAMFDVQGFRVLFDAWTAALRGDLDSFPSSPRVYVPYDHIAKDVTKTRQIQLPPDQPKRGFFALGCFGTVRFIAKFLLRVARDPRERTKLLYVPHEWLAKRKEECMVELAEGKEYVSSSDVLVASVCKPLVTTALAIRRAISTYKSDRALLLSELAWEQRQGKGKGVPLLPARPGGEWVIATNWRSSNLNDVDFSGARVEGEMRNAKAQFVIGCLQEGVRIPLRGGVVVHSESEEGIWLAIVQSEKVWERVKRSSGVKFA</sequence>
<dbReference type="Gene3D" id="3.30.559.10">
    <property type="entry name" value="Chloramphenicol acetyltransferase-like domain"/>
    <property type="match status" value="1"/>
</dbReference>